<dbReference type="SUPFAM" id="SSF56784">
    <property type="entry name" value="HAD-like"/>
    <property type="match status" value="1"/>
</dbReference>
<gene>
    <name evidence="15" type="ORF">SPHA_59390</name>
</gene>
<keyword evidence="8 12" id="KW-1133">Transmembrane helix</keyword>
<dbReference type="InterPro" id="IPR023214">
    <property type="entry name" value="HAD_sf"/>
</dbReference>
<feature type="region of interest" description="Disordered" evidence="13">
    <location>
        <begin position="1"/>
        <end position="30"/>
    </location>
</feature>
<evidence type="ECO:0000313" key="16">
    <source>
        <dbReference type="Proteomes" id="UP000597762"/>
    </source>
</evidence>
<evidence type="ECO:0000256" key="8">
    <source>
        <dbReference type="ARBA" id="ARBA00022989"/>
    </source>
</evidence>
<feature type="compositionally biased region" description="Basic and acidic residues" evidence="13">
    <location>
        <begin position="21"/>
        <end position="30"/>
    </location>
</feature>
<keyword evidence="16" id="KW-1185">Reference proteome</keyword>
<dbReference type="AlphaFoldDB" id="A0A812DS80"/>
<keyword evidence="11 12" id="KW-0472">Membrane</keyword>
<proteinExistence type="inferred from homology"/>
<evidence type="ECO:0000256" key="9">
    <source>
        <dbReference type="ARBA" id="ARBA00023010"/>
    </source>
</evidence>
<dbReference type="EMBL" id="CAHIKZ030004111">
    <property type="protein sequence ID" value="CAE1307267.1"/>
    <property type="molecule type" value="Genomic_DNA"/>
</dbReference>
<dbReference type="PANTHER" id="PTHR12210">
    <property type="entry name" value="DULLARD PROTEIN PHOSPHATASE"/>
    <property type="match status" value="1"/>
</dbReference>
<evidence type="ECO:0000256" key="4">
    <source>
        <dbReference type="ARBA" id="ARBA00022692"/>
    </source>
</evidence>
<comment type="similarity">
    <text evidence="2 12">Belongs to the TIM50 family.</text>
</comment>
<evidence type="ECO:0000256" key="13">
    <source>
        <dbReference type="SAM" id="MobiDB-lite"/>
    </source>
</evidence>
<keyword evidence="3 12" id="KW-0813">Transport</keyword>
<dbReference type="SMART" id="SM00577">
    <property type="entry name" value="CPDc"/>
    <property type="match status" value="1"/>
</dbReference>
<evidence type="ECO:0000256" key="11">
    <source>
        <dbReference type="ARBA" id="ARBA00023136"/>
    </source>
</evidence>
<evidence type="ECO:0000256" key="10">
    <source>
        <dbReference type="ARBA" id="ARBA00023128"/>
    </source>
</evidence>
<evidence type="ECO:0000256" key="7">
    <source>
        <dbReference type="ARBA" id="ARBA00022946"/>
    </source>
</evidence>
<evidence type="ECO:0000256" key="5">
    <source>
        <dbReference type="ARBA" id="ARBA00022792"/>
    </source>
</evidence>
<keyword evidence="10 12" id="KW-0496">Mitochondrion</keyword>
<keyword evidence="6 12" id="KW-0653">Protein transport</keyword>
<comment type="subcellular location">
    <subcellularLocation>
        <location evidence="1 12">Mitochondrion inner membrane</location>
        <topology evidence="1 12">Single-pass membrane protein</topology>
    </subcellularLocation>
</comment>
<feature type="transmembrane region" description="Helical" evidence="12">
    <location>
        <begin position="39"/>
        <end position="60"/>
    </location>
</feature>
<dbReference type="GO" id="GO:0005744">
    <property type="term" value="C:TIM23 mitochondrial import inner membrane translocase complex"/>
    <property type="evidence" value="ECO:0007669"/>
    <property type="project" value="UniProtKB-UniRule"/>
</dbReference>
<comment type="caution">
    <text evidence="15">The sequence shown here is derived from an EMBL/GenBank/DDBJ whole genome shotgun (WGS) entry which is preliminary data.</text>
</comment>
<dbReference type="OrthoDB" id="287041at2759"/>
<keyword evidence="4 12" id="KW-0812">Transmembrane</keyword>
<dbReference type="InterPro" id="IPR050365">
    <property type="entry name" value="TIM50"/>
</dbReference>
<feature type="region of interest" description="Disordered" evidence="13">
    <location>
        <begin position="303"/>
        <end position="323"/>
    </location>
</feature>
<evidence type="ECO:0000256" key="2">
    <source>
        <dbReference type="ARBA" id="ARBA00006344"/>
    </source>
</evidence>
<keyword evidence="5" id="KW-0999">Mitochondrion inner membrane</keyword>
<dbReference type="Proteomes" id="UP000597762">
    <property type="component" value="Unassembled WGS sequence"/>
</dbReference>
<dbReference type="Gene3D" id="3.40.50.1000">
    <property type="entry name" value="HAD superfamily/HAD-like"/>
    <property type="match status" value="1"/>
</dbReference>
<name>A0A812DS80_ACAPH</name>
<dbReference type="InterPro" id="IPR004274">
    <property type="entry name" value="FCP1_dom"/>
</dbReference>
<dbReference type="FunFam" id="3.40.50.1000:FF:000019">
    <property type="entry name" value="Mitochondrial import inner membrane translocase subunit TIM50"/>
    <property type="match status" value="1"/>
</dbReference>
<evidence type="ECO:0000256" key="12">
    <source>
        <dbReference type="RuleBase" id="RU365079"/>
    </source>
</evidence>
<organism evidence="15 16">
    <name type="scientific">Acanthosepion pharaonis</name>
    <name type="common">Pharaoh cuttlefish</name>
    <name type="synonym">Sepia pharaonis</name>
    <dbReference type="NCBI Taxonomy" id="158019"/>
    <lineage>
        <taxon>Eukaryota</taxon>
        <taxon>Metazoa</taxon>
        <taxon>Spiralia</taxon>
        <taxon>Lophotrochozoa</taxon>
        <taxon>Mollusca</taxon>
        <taxon>Cephalopoda</taxon>
        <taxon>Coleoidea</taxon>
        <taxon>Decapodiformes</taxon>
        <taxon>Sepiida</taxon>
        <taxon>Sepiina</taxon>
        <taxon>Sepiidae</taxon>
        <taxon>Acanthosepion</taxon>
    </lineage>
</organism>
<feature type="domain" description="FCP1 homology" evidence="14">
    <location>
        <begin position="116"/>
        <end position="260"/>
    </location>
</feature>
<keyword evidence="7 12" id="KW-0809">Transit peptide</keyword>
<keyword evidence="9 12" id="KW-0811">Translocation</keyword>
<comment type="subunit">
    <text evidence="12">Component of the TIM23 complex.</text>
</comment>
<evidence type="ECO:0000256" key="6">
    <source>
        <dbReference type="ARBA" id="ARBA00022927"/>
    </source>
</evidence>
<dbReference type="CDD" id="cd07521">
    <property type="entry name" value="HAD_FCP1-like"/>
    <property type="match status" value="1"/>
</dbReference>
<dbReference type="Pfam" id="PF03031">
    <property type="entry name" value="NIF"/>
    <property type="match status" value="1"/>
</dbReference>
<dbReference type="PROSITE" id="PS50969">
    <property type="entry name" value="FCP1"/>
    <property type="match status" value="1"/>
</dbReference>
<evidence type="ECO:0000256" key="1">
    <source>
        <dbReference type="ARBA" id="ARBA00004434"/>
    </source>
</evidence>
<evidence type="ECO:0000313" key="15">
    <source>
        <dbReference type="EMBL" id="CAE1307267.1"/>
    </source>
</evidence>
<dbReference type="GO" id="GO:0015031">
    <property type="term" value="P:protein transport"/>
    <property type="evidence" value="ECO:0007669"/>
    <property type="project" value="UniProtKB-KW"/>
</dbReference>
<evidence type="ECO:0000256" key="3">
    <source>
        <dbReference type="ARBA" id="ARBA00022448"/>
    </source>
</evidence>
<dbReference type="InterPro" id="IPR036412">
    <property type="entry name" value="HAD-like_sf"/>
</dbReference>
<reference evidence="15" key="1">
    <citation type="submission" date="2021-01" db="EMBL/GenBank/DDBJ databases">
        <authorList>
            <person name="Li R."/>
            <person name="Bekaert M."/>
        </authorList>
    </citation>
    <scope>NUCLEOTIDE SEQUENCE</scope>
    <source>
        <strain evidence="15">Farmed</strain>
    </source>
</reference>
<evidence type="ECO:0000259" key="14">
    <source>
        <dbReference type="PROSITE" id="PS50969"/>
    </source>
</evidence>
<sequence>MKEAVPASTTPVKDGQSDQSSGDKKEKDSKWSGRNAWKYGLLLLGGWATVTTGVLINIWGAPAIDPEGNEIKDEFSDMSFLQAYLKRALKEFHQYKQMLKDPSRDKLLPDPLQYPYMQPPYTLVMEMTGVLVHPDWTYGTGWRFKKRPGLDYFLQQVGPPLFEIVIYTSEQGYNADPILNNLDPNGYVMYRLYRDATRYVEGHHVKDLSCLNRDLSKVIIIDWNKASTKLQEENRFLLKRWTGADDDRTLIDLANFLRTLSMSGIEDVRTVLQYYSEFEDPIGAFRENQRLLQEEQEKQVRLLEEKEKKKKSTPWMPSLFSRR</sequence>
<accession>A0A812DS80</accession>
<comment type="function">
    <text evidence="12">Essential component of the TIM23 complex, a complex that mediates the translocation of transit peptide-containing proteins across the mitochondrial inner membrane.</text>
</comment>
<protein>
    <recommendedName>
        <fullName evidence="12">Mitochondrial import inner membrane translocase subunit TIM50</fullName>
    </recommendedName>
</protein>